<proteinExistence type="predicted"/>
<sequence length="143" mass="15544">MTPDNARRYPTDVYAYVQLTGQASDRISSVKSSASEGCLCHPIIVGQSAWPAVISVNGVIPLGNVASASNFKNITHQSLKPDIRNGIAPHAMFSYRTSRRRIETCIGTDSGTGTALGSGTRIVIENTTMIATKIDRKLHHYRR</sequence>
<organism evidence="1 2">
    <name type="scientific">Eumeta variegata</name>
    <name type="common">Bagworm moth</name>
    <name type="synonym">Eumeta japonica</name>
    <dbReference type="NCBI Taxonomy" id="151549"/>
    <lineage>
        <taxon>Eukaryota</taxon>
        <taxon>Metazoa</taxon>
        <taxon>Ecdysozoa</taxon>
        <taxon>Arthropoda</taxon>
        <taxon>Hexapoda</taxon>
        <taxon>Insecta</taxon>
        <taxon>Pterygota</taxon>
        <taxon>Neoptera</taxon>
        <taxon>Endopterygota</taxon>
        <taxon>Lepidoptera</taxon>
        <taxon>Glossata</taxon>
        <taxon>Ditrysia</taxon>
        <taxon>Tineoidea</taxon>
        <taxon>Psychidae</taxon>
        <taxon>Oiketicinae</taxon>
        <taxon>Eumeta</taxon>
    </lineage>
</organism>
<evidence type="ECO:0000313" key="2">
    <source>
        <dbReference type="Proteomes" id="UP000299102"/>
    </source>
</evidence>
<accession>A0A4C1YXH7</accession>
<comment type="caution">
    <text evidence="1">The sequence shown here is derived from an EMBL/GenBank/DDBJ whole genome shotgun (WGS) entry which is preliminary data.</text>
</comment>
<name>A0A4C1YXH7_EUMVA</name>
<protein>
    <submittedName>
        <fullName evidence="1">Uncharacterized protein</fullName>
    </submittedName>
</protein>
<reference evidence="1 2" key="1">
    <citation type="journal article" date="2019" name="Commun. Biol.">
        <title>The bagworm genome reveals a unique fibroin gene that provides high tensile strength.</title>
        <authorList>
            <person name="Kono N."/>
            <person name="Nakamura H."/>
            <person name="Ohtoshi R."/>
            <person name="Tomita M."/>
            <person name="Numata K."/>
            <person name="Arakawa K."/>
        </authorList>
    </citation>
    <scope>NUCLEOTIDE SEQUENCE [LARGE SCALE GENOMIC DNA]</scope>
</reference>
<dbReference type="AlphaFoldDB" id="A0A4C1YXH7"/>
<evidence type="ECO:0000313" key="1">
    <source>
        <dbReference type="EMBL" id="GBP79622.1"/>
    </source>
</evidence>
<keyword evidence="2" id="KW-1185">Reference proteome</keyword>
<dbReference type="EMBL" id="BGZK01001421">
    <property type="protein sequence ID" value="GBP79622.1"/>
    <property type="molecule type" value="Genomic_DNA"/>
</dbReference>
<dbReference type="Proteomes" id="UP000299102">
    <property type="component" value="Unassembled WGS sequence"/>
</dbReference>
<gene>
    <name evidence="1" type="ORF">EVAR_98762_1</name>
</gene>